<comment type="caution">
    <text evidence="6">The sequence shown here is derived from an EMBL/GenBank/DDBJ whole genome shotgun (WGS) entry which is preliminary data.</text>
</comment>
<organism evidence="6 7">
    <name type="scientific">Coemansia brasiliensis</name>
    <dbReference type="NCBI Taxonomy" id="2650707"/>
    <lineage>
        <taxon>Eukaryota</taxon>
        <taxon>Fungi</taxon>
        <taxon>Fungi incertae sedis</taxon>
        <taxon>Zoopagomycota</taxon>
        <taxon>Kickxellomycotina</taxon>
        <taxon>Kickxellomycetes</taxon>
        <taxon>Kickxellales</taxon>
        <taxon>Kickxellaceae</taxon>
        <taxon>Coemansia</taxon>
    </lineage>
</organism>
<keyword evidence="7" id="KW-1185">Reference proteome</keyword>
<dbReference type="GO" id="GO:0005730">
    <property type="term" value="C:nucleolus"/>
    <property type="evidence" value="ECO:0007669"/>
    <property type="project" value="InterPro"/>
</dbReference>
<evidence type="ECO:0000313" key="7">
    <source>
        <dbReference type="Proteomes" id="UP001139887"/>
    </source>
</evidence>
<sequence>MPTTLEFYWELASLDESTRINAATQLISTLLKFQAEMPATTKMATTEKELDEMCAGDVSYGVKRLIKGLASPRDGARQGYSVALAELLSRIECISVKLVLDLLWKSTEATNSMKGQEQRDMRFGRIFGLMALVQSGIITRQGTTTVEIRKIVMELVAIGAKKSYLREIAFVTLTSMVPMLKQFSARDELIGMFVEVGLDKGAIETPDELLLAMRLRRQYPGYDWHSALPQWQGRHMLSARNGTKVAKILCEQTENPSVTGTWHPQLHRVWEEIFDLYFSPQRADEAQAQTPMEFEQLWERVVENGLFAPGASQSRRFWGFLLLERILPHLSEDTVPSLMSPNIVRAMSDNISAKNKTPLAKVGVRTAEKLSAVCESNTKVGLAVLTHLLSQKSTIRMDGRMSLRSLMANRIVAKLDGAAIVGYVEYLQKLFAAPRRVRTRDGLATGPQAASNAAERTVEKQRAWAVDQMVRVARFGQLPVTDDLAASVLRFLSAHAAFVVKDSAKCNVEELREPAVPLLSGATRDYCALALTNMVGELSRQASSEAGRAIGRARDGTAWATWVLGLILDKRHRGVGRVLHRFEETRPDLEAILKQLREMAAAASKLKDSGDVQRVQALEILQGNLGVAAAFGAEPQAQTEYLEAAAEVGECFERLERQLAGKKAADGEPQPVEVLTDILLSLFTRDSSVLRRLCDQVFVPFAEIMTAPGIEAIVGVLQAKEGAGDGAVETAADALDAMEVDGEEEEEEETEPSQMEGVDEELRQRIQEALGNQAGEVSDSSDEEIFDDEQMTVFDDKLAEIFRHKKEQKNWARELRLSLVNFKLRVLDVTDVFLARQGENPLVLLLVPVLIDLARSTLRDSRSRAVHERAVAILHTRLNKTPVNANPTQVRELHAMVHERARRAGDQRELDVLAGVAAFAARTLLDAGEDGEDVHKEYSAAAADFMSRKASQMHVGFFRTCMDRLRASQLSPMWRVAHGTLEQYARPQRAVNVYRQVQAFALADATAATAARIASDLDAAEVAAFVEQTRSLLLALRAALQETILYAVSEENRNSATGKLLLDAPRLREIIQNALQLVRRLSKIESFAPAIADSLTPDAEWTRAVRELETADKLASPVIKNLCRNLSDLTQKPVSKSKKIKA</sequence>
<dbReference type="PANTHER" id="PTHR13213">
    <property type="entry name" value="MYB-BINDING PROTEIN 1A FAMILY MEMBER"/>
    <property type="match status" value="1"/>
</dbReference>
<dbReference type="Proteomes" id="UP001139887">
    <property type="component" value="Unassembled WGS sequence"/>
</dbReference>
<dbReference type="GO" id="GO:0006355">
    <property type="term" value="P:regulation of DNA-templated transcription"/>
    <property type="evidence" value="ECO:0007669"/>
    <property type="project" value="InterPro"/>
</dbReference>
<keyword evidence="6" id="KW-0808">Transferase</keyword>
<dbReference type="InterPro" id="IPR007015">
    <property type="entry name" value="DNA_pol_V/MYBBP1A"/>
</dbReference>
<dbReference type="AlphaFoldDB" id="A0A9W8M1Q0"/>
<keyword evidence="3" id="KW-0539">Nucleus</keyword>
<gene>
    <name evidence="6" type="primary">POL5</name>
    <name evidence="6" type="ORF">IWW36_001256</name>
</gene>
<dbReference type="PANTHER" id="PTHR13213:SF2">
    <property type="entry name" value="MYB-BINDING PROTEIN 1A"/>
    <property type="match status" value="1"/>
</dbReference>
<evidence type="ECO:0000256" key="1">
    <source>
        <dbReference type="ARBA" id="ARBA00004123"/>
    </source>
</evidence>
<keyword evidence="4" id="KW-0175">Coiled coil</keyword>
<feature type="coiled-coil region" evidence="4">
    <location>
        <begin position="579"/>
        <end position="609"/>
    </location>
</feature>
<feature type="region of interest" description="Disordered" evidence="5">
    <location>
        <begin position="738"/>
        <end position="758"/>
    </location>
</feature>
<evidence type="ECO:0000256" key="5">
    <source>
        <dbReference type="SAM" id="MobiDB-lite"/>
    </source>
</evidence>
<proteinExistence type="inferred from homology"/>
<comment type="subcellular location">
    <subcellularLocation>
        <location evidence="1">Nucleus</location>
    </subcellularLocation>
</comment>
<dbReference type="GO" id="GO:0003887">
    <property type="term" value="F:DNA-directed DNA polymerase activity"/>
    <property type="evidence" value="ECO:0007669"/>
    <property type="project" value="UniProtKB-KW"/>
</dbReference>
<dbReference type="OrthoDB" id="342531at2759"/>
<dbReference type="EC" id="2.7.7.7" evidence="6"/>
<evidence type="ECO:0000313" key="6">
    <source>
        <dbReference type="EMBL" id="KAJ2851235.1"/>
    </source>
</evidence>
<dbReference type="SUPFAM" id="SSF48371">
    <property type="entry name" value="ARM repeat"/>
    <property type="match status" value="1"/>
</dbReference>
<feature type="compositionally biased region" description="Acidic residues" evidence="5">
    <location>
        <begin position="738"/>
        <end position="751"/>
    </location>
</feature>
<keyword evidence="6" id="KW-0239">DNA-directed DNA polymerase</keyword>
<evidence type="ECO:0000256" key="3">
    <source>
        <dbReference type="ARBA" id="ARBA00023242"/>
    </source>
</evidence>
<name>A0A9W8M1Q0_9FUNG</name>
<accession>A0A9W8M1Q0</accession>
<dbReference type="InterPro" id="IPR016024">
    <property type="entry name" value="ARM-type_fold"/>
</dbReference>
<protein>
    <submittedName>
        <fullName evidence="6">DNA-directed DNA polymerase</fullName>
        <ecNumber evidence="6">2.7.7.7</ecNumber>
    </submittedName>
</protein>
<comment type="similarity">
    <text evidence="2">Belongs to the MYBBP1A family.</text>
</comment>
<keyword evidence="6" id="KW-0548">Nucleotidyltransferase</keyword>
<evidence type="ECO:0000256" key="4">
    <source>
        <dbReference type="SAM" id="Coils"/>
    </source>
</evidence>
<reference evidence="6" key="1">
    <citation type="submission" date="2022-07" db="EMBL/GenBank/DDBJ databases">
        <title>Phylogenomic reconstructions and comparative analyses of Kickxellomycotina fungi.</title>
        <authorList>
            <person name="Reynolds N.K."/>
            <person name="Stajich J.E."/>
            <person name="Barry K."/>
            <person name="Grigoriev I.V."/>
            <person name="Crous P."/>
            <person name="Smith M.E."/>
        </authorList>
    </citation>
    <scope>NUCLEOTIDE SEQUENCE</scope>
    <source>
        <strain evidence="6">NRRL 1566</strain>
    </source>
</reference>
<dbReference type="GO" id="GO:0000182">
    <property type="term" value="F:rDNA binding"/>
    <property type="evidence" value="ECO:0007669"/>
    <property type="project" value="TreeGrafter"/>
</dbReference>
<evidence type="ECO:0000256" key="2">
    <source>
        <dbReference type="ARBA" id="ARBA00006809"/>
    </source>
</evidence>
<dbReference type="Pfam" id="PF04931">
    <property type="entry name" value="DNA_pol_phi"/>
    <property type="match status" value="1"/>
</dbReference>
<dbReference type="EMBL" id="JANBUW010000015">
    <property type="protein sequence ID" value="KAJ2851235.1"/>
    <property type="molecule type" value="Genomic_DNA"/>
</dbReference>